<evidence type="ECO:0000313" key="1">
    <source>
        <dbReference type="EMBL" id="BBJ40505.1"/>
    </source>
</evidence>
<dbReference type="SUPFAM" id="SSF53850">
    <property type="entry name" value="Periplasmic binding protein-like II"/>
    <property type="match status" value="1"/>
</dbReference>
<organism evidence="1 2">
    <name type="scientific">Streptomyces antimycoticus</name>
    <dbReference type="NCBI Taxonomy" id="68175"/>
    <lineage>
        <taxon>Bacteria</taxon>
        <taxon>Bacillati</taxon>
        <taxon>Actinomycetota</taxon>
        <taxon>Actinomycetes</taxon>
        <taxon>Kitasatosporales</taxon>
        <taxon>Streptomycetaceae</taxon>
        <taxon>Streptomyces</taxon>
        <taxon>Streptomyces violaceusniger group</taxon>
    </lineage>
</organism>
<dbReference type="PANTHER" id="PTHR42941">
    <property type="entry name" value="SLL1037 PROTEIN"/>
    <property type="match status" value="1"/>
</dbReference>
<evidence type="ECO:0000313" key="2">
    <source>
        <dbReference type="Proteomes" id="UP000463951"/>
    </source>
</evidence>
<dbReference type="PANTHER" id="PTHR42941:SF1">
    <property type="entry name" value="SLL1037 PROTEIN"/>
    <property type="match status" value="1"/>
</dbReference>
<gene>
    <name evidence="1" type="ORF">SSPO_032230</name>
</gene>
<dbReference type="Proteomes" id="UP000463951">
    <property type="component" value="Chromosome"/>
</dbReference>
<dbReference type="AlphaFoldDB" id="A0A499UFW9"/>
<dbReference type="PROSITE" id="PS51318">
    <property type="entry name" value="TAT"/>
    <property type="match status" value="1"/>
</dbReference>
<reference evidence="1 2" key="1">
    <citation type="journal article" date="2020" name="Int. J. Syst. Evol. Microbiol.">
        <title>Reclassification of Streptomyces castelarensis and Streptomyces sporoclivatus as later heterotypic synonyms of Streptomyces antimycoticus.</title>
        <authorList>
            <person name="Komaki H."/>
            <person name="Tamura T."/>
        </authorList>
    </citation>
    <scope>NUCLEOTIDE SEQUENCE [LARGE SCALE GENOMIC DNA]</scope>
    <source>
        <strain evidence="1 2">NBRC 100767</strain>
    </source>
</reference>
<proteinExistence type="predicted"/>
<accession>A0A499UFW9</accession>
<dbReference type="InterPro" id="IPR011852">
    <property type="entry name" value="TRAP_TAXI"/>
</dbReference>
<sequence length="142" mass="14875">MAVTLPRLDRRRALQSAAAGLVALGLLLWWLLAVGGGPSPSGRATFATGVSTGVYDTYGRMLERDLARDLPDVDVRLEQTRGSPDNVERLARGRATFAIAATDAVAAYRGRARGGCGPAPGCTTTTCSWSCRGAPPCDRPAT</sequence>
<protein>
    <submittedName>
        <fullName evidence="1">Uncharacterized protein</fullName>
    </submittedName>
</protein>
<dbReference type="EMBL" id="AP019620">
    <property type="protein sequence ID" value="BBJ40505.1"/>
    <property type="molecule type" value="Genomic_DNA"/>
</dbReference>
<dbReference type="InterPro" id="IPR006311">
    <property type="entry name" value="TAT_signal"/>
</dbReference>
<name>A0A499UFW9_9ACTN</name>
<dbReference type="Gene3D" id="3.40.190.10">
    <property type="entry name" value="Periplasmic binding protein-like II"/>
    <property type="match status" value="1"/>
</dbReference>